<dbReference type="EMBL" id="BGZK01005869">
    <property type="protein sequence ID" value="GBP15804.1"/>
    <property type="molecule type" value="Genomic_DNA"/>
</dbReference>
<evidence type="ECO:0000313" key="2">
    <source>
        <dbReference type="Proteomes" id="UP000299102"/>
    </source>
</evidence>
<comment type="caution">
    <text evidence="1">The sequence shown here is derived from an EMBL/GenBank/DDBJ whole genome shotgun (WGS) entry which is preliminary data.</text>
</comment>
<accession>A0A4C1TPB9</accession>
<dbReference type="Proteomes" id="UP000299102">
    <property type="component" value="Unassembled WGS sequence"/>
</dbReference>
<reference evidence="1 2" key="1">
    <citation type="journal article" date="2019" name="Commun. Biol.">
        <title>The bagworm genome reveals a unique fibroin gene that provides high tensile strength.</title>
        <authorList>
            <person name="Kono N."/>
            <person name="Nakamura H."/>
            <person name="Ohtoshi R."/>
            <person name="Tomita M."/>
            <person name="Numata K."/>
            <person name="Arakawa K."/>
        </authorList>
    </citation>
    <scope>NUCLEOTIDE SEQUENCE [LARGE SCALE GENOMIC DNA]</scope>
</reference>
<proteinExistence type="predicted"/>
<keyword evidence="2" id="KW-1185">Reference proteome</keyword>
<protein>
    <submittedName>
        <fullName evidence="1">Uncharacterized protein</fullName>
    </submittedName>
</protein>
<dbReference type="AlphaFoldDB" id="A0A4C1TPB9"/>
<evidence type="ECO:0000313" key="1">
    <source>
        <dbReference type="EMBL" id="GBP15804.1"/>
    </source>
</evidence>
<organism evidence="1 2">
    <name type="scientific">Eumeta variegata</name>
    <name type="common">Bagworm moth</name>
    <name type="synonym">Eumeta japonica</name>
    <dbReference type="NCBI Taxonomy" id="151549"/>
    <lineage>
        <taxon>Eukaryota</taxon>
        <taxon>Metazoa</taxon>
        <taxon>Ecdysozoa</taxon>
        <taxon>Arthropoda</taxon>
        <taxon>Hexapoda</taxon>
        <taxon>Insecta</taxon>
        <taxon>Pterygota</taxon>
        <taxon>Neoptera</taxon>
        <taxon>Endopterygota</taxon>
        <taxon>Lepidoptera</taxon>
        <taxon>Glossata</taxon>
        <taxon>Ditrysia</taxon>
        <taxon>Tineoidea</taxon>
        <taxon>Psychidae</taxon>
        <taxon>Oiketicinae</taxon>
        <taxon>Eumeta</taxon>
    </lineage>
</organism>
<sequence length="99" mass="11171">MSPRPVRVKLRKGWFAEHKAEKWPMSAALPARGATAGLIRGRRARVADLSACLLKCTTRGTDHFSLIKRPPRVISSLCSRYLCVYNIVVRLIYFPSTDN</sequence>
<gene>
    <name evidence="1" type="ORF">EVAR_73296_1</name>
</gene>
<name>A0A4C1TPB9_EUMVA</name>